<dbReference type="SUPFAM" id="SSF52540">
    <property type="entry name" value="P-loop containing nucleoside triphosphate hydrolases"/>
    <property type="match status" value="1"/>
</dbReference>
<dbReference type="SUPFAM" id="SSF52172">
    <property type="entry name" value="CheY-like"/>
    <property type="match status" value="1"/>
</dbReference>
<dbReference type="AlphaFoldDB" id="A0A5S9Q667"/>
<gene>
    <name evidence="3" type="ORF">DPBNPPHM_01652</name>
</gene>
<reference evidence="3 4" key="1">
    <citation type="submission" date="2019-11" db="EMBL/GenBank/DDBJ databases">
        <authorList>
            <person name="Holert J."/>
        </authorList>
    </citation>
    <scope>NUCLEOTIDE SEQUENCE [LARGE SCALE GENOMIC DNA]</scope>
    <source>
        <strain evidence="3">BC5_2</strain>
    </source>
</reference>
<evidence type="ECO:0000313" key="4">
    <source>
        <dbReference type="Proteomes" id="UP000434580"/>
    </source>
</evidence>
<accession>A0A5S9Q667</accession>
<dbReference type="InterPro" id="IPR027417">
    <property type="entry name" value="P-loop_NTPase"/>
</dbReference>
<name>A0A5S9Q667_9GAMM</name>
<dbReference type="GO" id="GO:0009898">
    <property type="term" value="C:cytoplasmic side of plasma membrane"/>
    <property type="evidence" value="ECO:0007669"/>
    <property type="project" value="TreeGrafter"/>
</dbReference>
<dbReference type="OrthoDB" id="9811749at2"/>
<protein>
    <recommendedName>
        <fullName evidence="5">Septum site-determining protein MinD</fullName>
    </recommendedName>
</protein>
<dbReference type="Gene3D" id="3.40.50.300">
    <property type="entry name" value="P-loop containing nucleotide triphosphate hydrolases"/>
    <property type="match status" value="1"/>
</dbReference>
<dbReference type="GO" id="GO:0005524">
    <property type="term" value="F:ATP binding"/>
    <property type="evidence" value="ECO:0007669"/>
    <property type="project" value="UniProtKB-KW"/>
</dbReference>
<dbReference type="PANTHER" id="PTHR43384">
    <property type="entry name" value="SEPTUM SITE-DETERMINING PROTEIN MIND HOMOLOG, CHLOROPLASTIC-RELATED"/>
    <property type="match status" value="1"/>
</dbReference>
<dbReference type="EMBL" id="CACSII010000017">
    <property type="protein sequence ID" value="CAA0113320.1"/>
    <property type="molecule type" value="Genomic_DNA"/>
</dbReference>
<dbReference type="GO" id="GO:0016887">
    <property type="term" value="F:ATP hydrolysis activity"/>
    <property type="evidence" value="ECO:0007669"/>
    <property type="project" value="TreeGrafter"/>
</dbReference>
<evidence type="ECO:0008006" key="5">
    <source>
        <dbReference type="Google" id="ProtNLM"/>
    </source>
</evidence>
<dbReference type="InterPro" id="IPR011006">
    <property type="entry name" value="CheY-like_superfamily"/>
</dbReference>
<proteinExistence type="predicted"/>
<sequence length="403" mass="44459">MSTIPSTIPESTGKLASARAFLCSSQHLTDWQQIASHLSFVDLQCMSGGMMAAAEWCRQNTSPDLLIVDVSDCDDILSKIDTLADVCEPHTKVVVVGRDADINLFRRLIGMGVSDYLHFPLDQNTVADALANVIGSTQGRERLGKTLAVVGCGGGVGTTSVVANLCWHLAYAEQVKTAACDYDIYTGDLDLLLGSDANSQFRLLLGDAGRLDDLLLDRALVDIDDRLALLKAVGPNNTEQDITIDPAALPMVNHLLQKRHNYVVWDLPPRAVFNAGGQQLILGADTLVLVISNTLTSVRQLHYCLQLAQQRPGMRVFTVLNHVQNEKFAHLKQAQIEQAINRPIDIVLRHEPQRMIRAHESGKPMVADSVPDDWQEAMQRLLGKTVEKPSWLRQMSERLSTRR</sequence>
<dbReference type="Gene3D" id="3.40.50.2300">
    <property type="match status" value="1"/>
</dbReference>
<evidence type="ECO:0000256" key="1">
    <source>
        <dbReference type="ARBA" id="ARBA00022741"/>
    </source>
</evidence>
<dbReference type="GO" id="GO:0051782">
    <property type="term" value="P:negative regulation of cell division"/>
    <property type="evidence" value="ECO:0007669"/>
    <property type="project" value="TreeGrafter"/>
</dbReference>
<organism evidence="3 4">
    <name type="scientific">BD1-7 clade bacterium</name>
    <dbReference type="NCBI Taxonomy" id="2029982"/>
    <lineage>
        <taxon>Bacteria</taxon>
        <taxon>Pseudomonadati</taxon>
        <taxon>Pseudomonadota</taxon>
        <taxon>Gammaproteobacteria</taxon>
        <taxon>Cellvibrionales</taxon>
        <taxon>Spongiibacteraceae</taxon>
        <taxon>BD1-7 clade</taxon>
    </lineage>
</organism>
<dbReference type="GO" id="GO:0005829">
    <property type="term" value="C:cytosol"/>
    <property type="evidence" value="ECO:0007669"/>
    <property type="project" value="TreeGrafter"/>
</dbReference>
<dbReference type="InterPro" id="IPR050625">
    <property type="entry name" value="ParA/MinD_ATPase"/>
</dbReference>
<keyword evidence="2" id="KW-0067">ATP-binding</keyword>
<evidence type="ECO:0000256" key="2">
    <source>
        <dbReference type="ARBA" id="ARBA00022840"/>
    </source>
</evidence>
<evidence type="ECO:0000313" key="3">
    <source>
        <dbReference type="EMBL" id="CAA0113320.1"/>
    </source>
</evidence>
<dbReference type="PANTHER" id="PTHR43384:SF6">
    <property type="entry name" value="SEPTUM SITE-DETERMINING PROTEIN MIND HOMOLOG, CHLOROPLASTIC"/>
    <property type="match status" value="1"/>
</dbReference>
<dbReference type="Proteomes" id="UP000434580">
    <property type="component" value="Unassembled WGS sequence"/>
</dbReference>
<keyword evidence="1" id="KW-0547">Nucleotide-binding</keyword>